<proteinExistence type="predicted"/>
<reference evidence="2" key="2">
    <citation type="journal article" date="2023" name="IMA Fungus">
        <title>Comparative genomic study of the Penicillium genus elucidates a diverse pangenome and 15 lateral gene transfer events.</title>
        <authorList>
            <person name="Petersen C."/>
            <person name="Sorensen T."/>
            <person name="Nielsen M.R."/>
            <person name="Sondergaard T.E."/>
            <person name="Sorensen J.L."/>
            <person name="Fitzpatrick D.A."/>
            <person name="Frisvad J.C."/>
            <person name="Nielsen K.L."/>
        </authorList>
    </citation>
    <scope>NUCLEOTIDE SEQUENCE</scope>
    <source>
        <strain evidence="2">IBT 35673</strain>
    </source>
</reference>
<feature type="compositionally biased region" description="Polar residues" evidence="1">
    <location>
        <begin position="1"/>
        <end position="17"/>
    </location>
</feature>
<dbReference type="Proteomes" id="UP001147695">
    <property type="component" value="Unassembled WGS sequence"/>
</dbReference>
<feature type="region of interest" description="Disordered" evidence="1">
    <location>
        <begin position="1"/>
        <end position="38"/>
    </location>
</feature>
<accession>A0A9W9UET6</accession>
<evidence type="ECO:0000313" key="3">
    <source>
        <dbReference type="Proteomes" id="UP001147695"/>
    </source>
</evidence>
<gene>
    <name evidence="2" type="ORF">N7452_005090</name>
</gene>
<dbReference type="EMBL" id="JAPZBQ010000003">
    <property type="protein sequence ID" value="KAJ5338362.1"/>
    <property type="molecule type" value="Genomic_DNA"/>
</dbReference>
<evidence type="ECO:0000313" key="2">
    <source>
        <dbReference type="EMBL" id="KAJ5338362.1"/>
    </source>
</evidence>
<sequence length="68" mass="7664">MYIETVSITGQMSQSSLNKDRDGNEAESADLDTSGFPYREDAPRLLSQLLRQAQRQLAQRVRSRHLGA</sequence>
<dbReference type="AlphaFoldDB" id="A0A9W9UET6"/>
<comment type="caution">
    <text evidence="2">The sequence shown here is derived from an EMBL/GenBank/DDBJ whole genome shotgun (WGS) entry which is preliminary data.</text>
</comment>
<protein>
    <submittedName>
        <fullName evidence="2">Uncharacterized protein</fullName>
    </submittedName>
</protein>
<name>A0A9W9UET6_PENBR</name>
<reference evidence="2" key="1">
    <citation type="submission" date="2022-12" db="EMBL/GenBank/DDBJ databases">
        <authorList>
            <person name="Petersen C."/>
        </authorList>
    </citation>
    <scope>NUCLEOTIDE SEQUENCE</scope>
    <source>
        <strain evidence="2">IBT 35673</strain>
    </source>
</reference>
<organism evidence="2 3">
    <name type="scientific">Penicillium brevicompactum</name>
    <dbReference type="NCBI Taxonomy" id="5074"/>
    <lineage>
        <taxon>Eukaryota</taxon>
        <taxon>Fungi</taxon>
        <taxon>Dikarya</taxon>
        <taxon>Ascomycota</taxon>
        <taxon>Pezizomycotina</taxon>
        <taxon>Eurotiomycetes</taxon>
        <taxon>Eurotiomycetidae</taxon>
        <taxon>Eurotiales</taxon>
        <taxon>Aspergillaceae</taxon>
        <taxon>Penicillium</taxon>
    </lineage>
</organism>
<evidence type="ECO:0000256" key="1">
    <source>
        <dbReference type="SAM" id="MobiDB-lite"/>
    </source>
</evidence>